<evidence type="ECO:0000259" key="1">
    <source>
        <dbReference type="Pfam" id="PF03184"/>
    </source>
</evidence>
<keyword evidence="3" id="KW-1185">Reference proteome</keyword>
<proteinExistence type="predicted"/>
<dbReference type="InterPro" id="IPR004875">
    <property type="entry name" value="DDE_SF_endonuclease_dom"/>
</dbReference>
<gene>
    <name evidence="2" type="ORF">ILUMI_23249</name>
</gene>
<protein>
    <recommendedName>
        <fullName evidence="1">DDE-1 domain-containing protein</fullName>
    </recommendedName>
</protein>
<name>A0A8K0CCV0_IGNLU</name>
<dbReference type="Pfam" id="PF03184">
    <property type="entry name" value="DDE_1"/>
    <property type="match status" value="1"/>
</dbReference>
<reference evidence="2" key="1">
    <citation type="submission" date="2019-08" db="EMBL/GenBank/DDBJ databases">
        <title>The genome of the North American firefly Photinus pyralis.</title>
        <authorList>
            <consortium name="Photinus pyralis genome working group"/>
            <person name="Fallon T.R."/>
            <person name="Sander Lower S.E."/>
            <person name="Weng J.-K."/>
        </authorList>
    </citation>
    <scope>NUCLEOTIDE SEQUENCE</scope>
    <source>
        <strain evidence="2">TRF0915ILg1</strain>
        <tissue evidence="2">Whole body</tissue>
    </source>
</reference>
<dbReference type="Proteomes" id="UP000801492">
    <property type="component" value="Unassembled WGS sequence"/>
</dbReference>
<evidence type="ECO:0000313" key="3">
    <source>
        <dbReference type="Proteomes" id="UP000801492"/>
    </source>
</evidence>
<evidence type="ECO:0000313" key="2">
    <source>
        <dbReference type="EMBL" id="KAF2882926.1"/>
    </source>
</evidence>
<sequence length="161" mass="18535">VSVPMPKSKDLLDRKCSEGAAADRYQVLRTSLQDRIKAIKQGDQITLKPKLGRFQQTFNKDKRMDEKDFLPPMFILPRKKMDKNGQLMIGAPPESIGVACESGWMNAKTFLRWLHHFKQHVHSSKARPVLLTLDGHNRDKELKRDNQIHMLSTPPHTTLKL</sequence>
<dbReference type="OrthoDB" id="8187571at2759"/>
<feature type="domain" description="DDE-1" evidence="1">
    <location>
        <begin position="70"/>
        <end position="158"/>
    </location>
</feature>
<dbReference type="EMBL" id="VTPC01090580">
    <property type="protein sequence ID" value="KAF2882926.1"/>
    <property type="molecule type" value="Genomic_DNA"/>
</dbReference>
<accession>A0A8K0CCV0</accession>
<dbReference type="GO" id="GO:0003676">
    <property type="term" value="F:nucleic acid binding"/>
    <property type="evidence" value="ECO:0007669"/>
    <property type="project" value="InterPro"/>
</dbReference>
<organism evidence="2 3">
    <name type="scientific">Ignelater luminosus</name>
    <name type="common">Cucubano</name>
    <name type="synonym">Pyrophorus luminosus</name>
    <dbReference type="NCBI Taxonomy" id="2038154"/>
    <lineage>
        <taxon>Eukaryota</taxon>
        <taxon>Metazoa</taxon>
        <taxon>Ecdysozoa</taxon>
        <taxon>Arthropoda</taxon>
        <taxon>Hexapoda</taxon>
        <taxon>Insecta</taxon>
        <taxon>Pterygota</taxon>
        <taxon>Neoptera</taxon>
        <taxon>Endopterygota</taxon>
        <taxon>Coleoptera</taxon>
        <taxon>Polyphaga</taxon>
        <taxon>Elateriformia</taxon>
        <taxon>Elateroidea</taxon>
        <taxon>Elateridae</taxon>
        <taxon>Agrypninae</taxon>
        <taxon>Pyrophorini</taxon>
        <taxon>Ignelater</taxon>
    </lineage>
</organism>
<feature type="non-terminal residue" evidence="2">
    <location>
        <position position="1"/>
    </location>
</feature>
<comment type="caution">
    <text evidence="2">The sequence shown here is derived from an EMBL/GenBank/DDBJ whole genome shotgun (WGS) entry which is preliminary data.</text>
</comment>
<dbReference type="AlphaFoldDB" id="A0A8K0CCV0"/>